<keyword evidence="3" id="KW-0418">Kinase</keyword>
<evidence type="ECO:0000256" key="4">
    <source>
        <dbReference type="ARBA" id="ARBA00022840"/>
    </source>
</evidence>
<dbReference type="InterPro" id="IPR000719">
    <property type="entry name" value="Prot_kinase_dom"/>
</dbReference>
<keyword evidence="2 7" id="KW-0547">Nucleotide-binding</keyword>
<comment type="similarity">
    <text evidence="5">Belongs to the protein kinase superfamily. STE Ser/Thr protein kinase family. MAP kinase kinase subfamily.</text>
</comment>
<dbReference type="GO" id="GO:0005524">
    <property type="term" value="F:ATP binding"/>
    <property type="evidence" value="ECO:0007669"/>
    <property type="project" value="UniProtKB-UniRule"/>
</dbReference>
<dbReference type="Gene3D" id="3.30.200.20">
    <property type="entry name" value="Phosphorylase Kinase, domain 1"/>
    <property type="match status" value="1"/>
</dbReference>
<evidence type="ECO:0000256" key="3">
    <source>
        <dbReference type="ARBA" id="ARBA00022777"/>
    </source>
</evidence>
<feature type="region of interest" description="Disordered" evidence="8">
    <location>
        <begin position="1"/>
        <end position="69"/>
    </location>
</feature>
<feature type="binding site" evidence="7">
    <location>
        <position position="280"/>
    </location>
    <ligand>
        <name>ATP</name>
        <dbReference type="ChEBI" id="CHEBI:30616"/>
    </ligand>
</feature>
<dbReference type="EMBL" id="CACVBS010000045">
    <property type="protein sequence ID" value="CAA7264556.1"/>
    <property type="molecule type" value="Genomic_DNA"/>
</dbReference>
<feature type="compositionally biased region" description="Basic and acidic residues" evidence="8">
    <location>
        <begin position="124"/>
        <end position="133"/>
    </location>
</feature>
<evidence type="ECO:0000313" key="11">
    <source>
        <dbReference type="Proteomes" id="UP000467700"/>
    </source>
</evidence>
<feature type="domain" description="Protein kinase" evidence="9">
    <location>
        <begin position="251"/>
        <end position="534"/>
    </location>
</feature>
<dbReference type="PANTHER" id="PTHR48013:SF6">
    <property type="entry name" value="MAP KINASE KINASE MKK1_SSP32-RELATED"/>
    <property type="match status" value="1"/>
</dbReference>
<reference evidence="10 11" key="1">
    <citation type="submission" date="2020-01" db="EMBL/GenBank/DDBJ databases">
        <authorList>
            <person name="Gupta K D."/>
        </authorList>
    </citation>
    <scope>NUCLEOTIDE SEQUENCE [LARGE SCALE GENOMIC DNA]</scope>
</reference>
<keyword evidence="1" id="KW-0808">Transferase</keyword>
<accession>A0A8S0WSI2</accession>
<dbReference type="Pfam" id="PF00069">
    <property type="entry name" value="Pkinase"/>
    <property type="match status" value="1"/>
</dbReference>
<feature type="compositionally biased region" description="Low complexity" evidence="8">
    <location>
        <begin position="223"/>
        <end position="237"/>
    </location>
</feature>
<dbReference type="GO" id="GO:0060237">
    <property type="term" value="P:regulation of fungal-type cell wall organization"/>
    <property type="evidence" value="ECO:0007669"/>
    <property type="project" value="TreeGrafter"/>
</dbReference>
<dbReference type="PROSITE" id="PS00107">
    <property type="entry name" value="PROTEIN_KINASE_ATP"/>
    <property type="match status" value="1"/>
</dbReference>
<feature type="compositionally biased region" description="Polar residues" evidence="8">
    <location>
        <begin position="200"/>
        <end position="210"/>
    </location>
</feature>
<keyword evidence="4 7" id="KW-0067">ATP-binding</keyword>
<dbReference type="PANTHER" id="PTHR48013">
    <property type="entry name" value="DUAL SPECIFICITY MITOGEN-ACTIVATED PROTEIN KINASE KINASE 5-RELATED"/>
    <property type="match status" value="1"/>
</dbReference>
<name>A0A8S0WSI2_CYCAE</name>
<keyword evidence="11" id="KW-1185">Reference proteome</keyword>
<evidence type="ECO:0000256" key="5">
    <source>
        <dbReference type="ARBA" id="ARBA00038035"/>
    </source>
</evidence>
<dbReference type="EC" id="2.7.12.2" evidence="6"/>
<dbReference type="OrthoDB" id="10252354at2759"/>
<dbReference type="InterPro" id="IPR017441">
    <property type="entry name" value="Protein_kinase_ATP_BS"/>
</dbReference>
<feature type="compositionally biased region" description="Gly residues" evidence="8">
    <location>
        <begin position="148"/>
        <end position="175"/>
    </location>
</feature>
<evidence type="ECO:0000256" key="6">
    <source>
        <dbReference type="ARBA" id="ARBA00038999"/>
    </source>
</evidence>
<dbReference type="SUPFAM" id="SSF56112">
    <property type="entry name" value="Protein kinase-like (PK-like)"/>
    <property type="match status" value="1"/>
</dbReference>
<evidence type="ECO:0000256" key="7">
    <source>
        <dbReference type="PROSITE-ProRule" id="PRU10141"/>
    </source>
</evidence>
<dbReference type="SMART" id="SM00220">
    <property type="entry name" value="S_TKc"/>
    <property type="match status" value="1"/>
</dbReference>
<evidence type="ECO:0000256" key="8">
    <source>
        <dbReference type="SAM" id="MobiDB-lite"/>
    </source>
</evidence>
<dbReference type="InterPro" id="IPR011009">
    <property type="entry name" value="Kinase-like_dom_sf"/>
</dbReference>
<evidence type="ECO:0000313" key="10">
    <source>
        <dbReference type="EMBL" id="CAA7264556.1"/>
    </source>
</evidence>
<evidence type="ECO:0000256" key="2">
    <source>
        <dbReference type="ARBA" id="ARBA00022741"/>
    </source>
</evidence>
<dbReference type="Proteomes" id="UP000467700">
    <property type="component" value="Unassembled WGS sequence"/>
</dbReference>
<dbReference type="GO" id="GO:0004708">
    <property type="term" value="F:MAP kinase kinase activity"/>
    <property type="evidence" value="ECO:0007669"/>
    <property type="project" value="UniProtKB-EC"/>
</dbReference>
<protein>
    <recommendedName>
        <fullName evidence="6">mitogen-activated protein kinase kinase</fullName>
        <ecNumber evidence="6">2.7.12.2</ecNumber>
    </recommendedName>
</protein>
<dbReference type="Gene3D" id="1.10.510.10">
    <property type="entry name" value="Transferase(Phosphotransferase) domain 1"/>
    <property type="match status" value="1"/>
</dbReference>
<feature type="region of interest" description="Disordered" evidence="8">
    <location>
        <begin position="490"/>
        <end position="534"/>
    </location>
</feature>
<evidence type="ECO:0000256" key="1">
    <source>
        <dbReference type="ARBA" id="ARBA00022679"/>
    </source>
</evidence>
<organism evidence="10 11">
    <name type="scientific">Cyclocybe aegerita</name>
    <name type="common">Black poplar mushroom</name>
    <name type="synonym">Agrocybe aegerita</name>
    <dbReference type="NCBI Taxonomy" id="1973307"/>
    <lineage>
        <taxon>Eukaryota</taxon>
        <taxon>Fungi</taxon>
        <taxon>Dikarya</taxon>
        <taxon>Basidiomycota</taxon>
        <taxon>Agaricomycotina</taxon>
        <taxon>Agaricomycetes</taxon>
        <taxon>Agaricomycetidae</taxon>
        <taxon>Agaricales</taxon>
        <taxon>Agaricineae</taxon>
        <taxon>Bolbitiaceae</taxon>
        <taxon>Cyclocybe</taxon>
    </lineage>
</organism>
<gene>
    <name evidence="10" type="ORF">AAE3_LOCUS6791</name>
</gene>
<proteinExistence type="inferred from homology"/>
<evidence type="ECO:0000259" key="9">
    <source>
        <dbReference type="PROSITE" id="PS50011"/>
    </source>
</evidence>
<dbReference type="GO" id="GO:0000196">
    <property type="term" value="P:cell integrity MAPK cascade"/>
    <property type="evidence" value="ECO:0007669"/>
    <property type="project" value="TreeGrafter"/>
</dbReference>
<feature type="region of interest" description="Disordered" evidence="8">
    <location>
        <begin position="114"/>
        <end position="246"/>
    </location>
</feature>
<comment type="caution">
    <text evidence="10">The sequence shown here is derived from an EMBL/GenBank/DDBJ whole genome shotgun (WGS) entry which is preliminary data.</text>
</comment>
<feature type="compositionally biased region" description="Polar residues" evidence="8">
    <location>
        <begin position="49"/>
        <end position="58"/>
    </location>
</feature>
<dbReference type="AlphaFoldDB" id="A0A8S0WSI2"/>
<dbReference type="PROSITE" id="PS50011">
    <property type="entry name" value="PROTEIN_KINASE_DOM"/>
    <property type="match status" value="1"/>
</dbReference>
<sequence length="534" mass="56017">MSVRPMGPRSRSDRPGVPPLSLTGSLSSMGAPIPDPLATAQQHPPIFSTGHSSVSPSDTPRFVGPIPTLNTPIPPLRPVPIGGGAPRHVGLKLNISSNMAGNAPLFQQVAGPPHIEDASTTMSPEERTIRPHETYASPSQARARSGSEGLGTSEGGGAGGSRSAGGDMNGNGHAGGAPAPSPPLVPDPMEDIRAALSKMGTGSQNASASQLDGRPAVTPPTNDRSPASDRTSSSASLPPLPPPKEFSDDVLEELSRLGEGAGGAVHKVRDKRDDKIYARKTITTREVAMRQVVRELNIISTTQHVNIVQCFGAYMSPSSSEVKIMMEYCDGGSLEAIGKKMKEVGAVVGERTAGRIAEGVLQGLAYLHSKKTIHRDIKPSNILVSRDGVIKLCDFGVSGELVESIVGTFTGTLIYMAVSIFASSYAGPESNSSFKPERVSGGKYTNRFPFPSDVPTFEVILTISKSEPPKLEDDPDAGIMWSDEMKDFIKQATPSDASRDAGPSMDIDHDEARGAHGSVDKAGLGLASSETQTF</sequence>